<name>A0A6A5QHT0_AMPQU</name>
<comment type="cofactor">
    <cofactor evidence="1 6">
        <name>FAD</name>
        <dbReference type="ChEBI" id="CHEBI:57692"/>
    </cofactor>
</comment>
<evidence type="ECO:0000313" key="9">
    <source>
        <dbReference type="Proteomes" id="UP000800096"/>
    </source>
</evidence>
<keyword evidence="4 6" id="KW-0560">Oxidoreductase</keyword>
<dbReference type="GO" id="GO:0016971">
    <property type="term" value="F:flavin-dependent sulfhydryl oxidase activity"/>
    <property type="evidence" value="ECO:0007669"/>
    <property type="project" value="InterPro"/>
</dbReference>
<evidence type="ECO:0000256" key="2">
    <source>
        <dbReference type="ARBA" id="ARBA00022630"/>
    </source>
</evidence>
<dbReference type="Pfam" id="PF04777">
    <property type="entry name" value="Evr1_Alr"/>
    <property type="match status" value="1"/>
</dbReference>
<comment type="catalytic activity">
    <reaction evidence="6">
        <text>2 R'C(R)SH + O2 = R'C(R)S-S(R)CR' + H2O2</text>
        <dbReference type="Rhea" id="RHEA:17357"/>
        <dbReference type="ChEBI" id="CHEBI:15379"/>
        <dbReference type="ChEBI" id="CHEBI:16240"/>
        <dbReference type="ChEBI" id="CHEBI:16520"/>
        <dbReference type="ChEBI" id="CHEBI:17412"/>
        <dbReference type="EC" id="1.8.3.2"/>
    </reaction>
</comment>
<dbReference type="FunFam" id="1.20.120.310:FF:000002">
    <property type="entry name" value="Sulfhydryl oxidase"/>
    <property type="match status" value="1"/>
</dbReference>
<gene>
    <name evidence="8" type="ORF">BDU57DRAFT_579629</name>
</gene>
<dbReference type="GO" id="GO:0050660">
    <property type="term" value="F:flavin adenine dinucleotide binding"/>
    <property type="evidence" value="ECO:0007669"/>
    <property type="project" value="TreeGrafter"/>
</dbReference>
<dbReference type="Gene3D" id="1.20.120.310">
    <property type="entry name" value="ERV/ALR sulfhydryl oxidase domain"/>
    <property type="match status" value="1"/>
</dbReference>
<dbReference type="SUPFAM" id="SSF69000">
    <property type="entry name" value="FAD-dependent thiol oxidase"/>
    <property type="match status" value="1"/>
</dbReference>
<accession>A0A6A5QHT0</accession>
<proteinExistence type="predicted"/>
<reference evidence="8" key="1">
    <citation type="journal article" date="2020" name="Stud. Mycol.">
        <title>101 Dothideomycetes genomes: a test case for predicting lifestyles and emergence of pathogens.</title>
        <authorList>
            <person name="Haridas S."/>
            <person name="Albert R."/>
            <person name="Binder M."/>
            <person name="Bloem J."/>
            <person name="Labutti K."/>
            <person name="Salamov A."/>
            <person name="Andreopoulos B."/>
            <person name="Baker S."/>
            <person name="Barry K."/>
            <person name="Bills G."/>
            <person name="Bluhm B."/>
            <person name="Cannon C."/>
            <person name="Castanera R."/>
            <person name="Culley D."/>
            <person name="Daum C."/>
            <person name="Ezra D."/>
            <person name="Gonzalez J."/>
            <person name="Henrissat B."/>
            <person name="Kuo A."/>
            <person name="Liang C."/>
            <person name="Lipzen A."/>
            <person name="Lutzoni F."/>
            <person name="Magnuson J."/>
            <person name="Mondo S."/>
            <person name="Nolan M."/>
            <person name="Ohm R."/>
            <person name="Pangilinan J."/>
            <person name="Park H.-J."/>
            <person name="Ramirez L."/>
            <person name="Alfaro M."/>
            <person name="Sun H."/>
            <person name="Tritt A."/>
            <person name="Yoshinaga Y."/>
            <person name="Zwiers L.-H."/>
            <person name="Turgeon B."/>
            <person name="Goodwin S."/>
            <person name="Spatafora J."/>
            <person name="Crous P."/>
            <person name="Grigoriev I."/>
        </authorList>
    </citation>
    <scope>NUCLEOTIDE SEQUENCE</scope>
    <source>
        <strain evidence="8">HMLAC05119</strain>
    </source>
</reference>
<keyword evidence="5" id="KW-1015">Disulfide bond</keyword>
<dbReference type="Proteomes" id="UP000800096">
    <property type="component" value="Unassembled WGS sequence"/>
</dbReference>
<evidence type="ECO:0000256" key="5">
    <source>
        <dbReference type="ARBA" id="ARBA00023157"/>
    </source>
</evidence>
<evidence type="ECO:0000259" key="7">
    <source>
        <dbReference type="PROSITE" id="PS51324"/>
    </source>
</evidence>
<dbReference type="PANTHER" id="PTHR12645:SF1">
    <property type="entry name" value="FAD-LINKED SULFHYDRYL OXIDASE ERV2"/>
    <property type="match status" value="1"/>
</dbReference>
<sequence length="169" mass="18732">MIRTTDFRGRFLALALLVCAICGFLLYQAPRGHLSQRSQIRLQQGNTGGAVLTGHAIAPKLGNATAKAELGRAAWKVLHTTFGRFPKKPTDEEKEALRSYVHLFQRLYPCGECAEHFGKILAKYPPQVSSRTAAAMWGCMVHNIVNKRLHKPEFDCKDIGDAYDCGKSS</sequence>
<evidence type="ECO:0000256" key="3">
    <source>
        <dbReference type="ARBA" id="ARBA00022827"/>
    </source>
</evidence>
<evidence type="ECO:0000256" key="4">
    <source>
        <dbReference type="ARBA" id="ARBA00023002"/>
    </source>
</evidence>
<dbReference type="PANTHER" id="PTHR12645">
    <property type="entry name" value="ALR/ERV"/>
    <property type="match status" value="1"/>
</dbReference>
<organism evidence="8 9">
    <name type="scientific">Ampelomyces quisqualis</name>
    <name type="common">Powdery mildew agent</name>
    <dbReference type="NCBI Taxonomy" id="50730"/>
    <lineage>
        <taxon>Eukaryota</taxon>
        <taxon>Fungi</taxon>
        <taxon>Dikarya</taxon>
        <taxon>Ascomycota</taxon>
        <taxon>Pezizomycotina</taxon>
        <taxon>Dothideomycetes</taxon>
        <taxon>Pleosporomycetidae</taxon>
        <taxon>Pleosporales</taxon>
        <taxon>Pleosporineae</taxon>
        <taxon>Phaeosphaeriaceae</taxon>
        <taxon>Ampelomyces</taxon>
    </lineage>
</organism>
<dbReference type="EMBL" id="ML979137">
    <property type="protein sequence ID" value="KAF1914959.1"/>
    <property type="molecule type" value="Genomic_DNA"/>
</dbReference>
<evidence type="ECO:0000256" key="1">
    <source>
        <dbReference type="ARBA" id="ARBA00001974"/>
    </source>
</evidence>
<keyword evidence="9" id="KW-1185">Reference proteome</keyword>
<protein>
    <recommendedName>
        <fullName evidence="6">Sulfhydryl oxidase</fullName>
        <ecNumber evidence="6">1.8.3.2</ecNumber>
    </recommendedName>
</protein>
<dbReference type="InterPro" id="IPR017905">
    <property type="entry name" value="ERV/ALR_sulphydryl_oxidase"/>
</dbReference>
<feature type="domain" description="ERV/ALR sulfhydryl oxidase" evidence="7">
    <location>
        <begin position="63"/>
        <end position="163"/>
    </location>
</feature>
<dbReference type="AlphaFoldDB" id="A0A6A5QHT0"/>
<dbReference type="GO" id="GO:0005739">
    <property type="term" value="C:mitochondrion"/>
    <property type="evidence" value="ECO:0007669"/>
    <property type="project" value="TreeGrafter"/>
</dbReference>
<dbReference type="PROSITE" id="PS51324">
    <property type="entry name" value="ERV_ALR"/>
    <property type="match status" value="1"/>
</dbReference>
<dbReference type="OrthoDB" id="59470at2759"/>
<keyword evidence="3 6" id="KW-0274">FAD</keyword>
<evidence type="ECO:0000313" key="8">
    <source>
        <dbReference type="EMBL" id="KAF1914959.1"/>
    </source>
</evidence>
<dbReference type="InterPro" id="IPR039799">
    <property type="entry name" value="ALR/ERV"/>
</dbReference>
<dbReference type="InterPro" id="IPR036774">
    <property type="entry name" value="ERV/ALR_sulphydryl_oxid_sf"/>
</dbReference>
<dbReference type="EC" id="1.8.3.2" evidence="6"/>
<keyword evidence="2 6" id="KW-0285">Flavoprotein</keyword>
<evidence type="ECO:0000256" key="6">
    <source>
        <dbReference type="RuleBase" id="RU371123"/>
    </source>
</evidence>